<keyword evidence="2" id="KW-1185">Reference proteome</keyword>
<proteinExistence type="predicted"/>
<gene>
    <name evidence="1" type="ORF">GJR97_12130</name>
</gene>
<comment type="caution">
    <text evidence="1">The sequence shown here is derived from an EMBL/GenBank/DDBJ whole genome shotgun (WGS) entry which is preliminary data.</text>
</comment>
<accession>A0A6L5R3A5</accession>
<organism evidence="1 2">
    <name type="scientific">Agromyces kandeliae</name>
    <dbReference type="NCBI Taxonomy" id="2666141"/>
    <lineage>
        <taxon>Bacteria</taxon>
        <taxon>Bacillati</taxon>
        <taxon>Actinomycetota</taxon>
        <taxon>Actinomycetes</taxon>
        <taxon>Micrococcales</taxon>
        <taxon>Microbacteriaceae</taxon>
        <taxon>Agromyces</taxon>
    </lineage>
</organism>
<dbReference type="EMBL" id="WKJD01000016">
    <property type="protein sequence ID" value="MRX44470.1"/>
    <property type="molecule type" value="Genomic_DNA"/>
</dbReference>
<dbReference type="Proteomes" id="UP000476511">
    <property type="component" value="Unassembled WGS sequence"/>
</dbReference>
<dbReference type="RefSeq" id="WP_154346726.1">
    <property type="nucleotide sequence ID" value="NZ_WKJD01000016.1"/>
</dbReference>
<name>A0A6L5R3A5_9MICO</name>
<dbReference type="AlphaFoldDB" id="A0A6L5R3A5"/>
<sequence length="67" mass="7377">MDLAHGFLAQQMTEHDQRTAELVAERRSVAAERRALARSERVAAPRRGTPGAGLLARLQFGRARSAH</sequence>
<reference evidence="1 2" key="1">
    <citation type="submission" date="2019-11" db="EMBL/GenBank/DDBJ databases">
        <title>Agromyces kandeliae sp. nov., isolated from mangrove soil.</title>
        <authorList>
            <person name="Wang R."/>
        </authorList>
    </citation>
    <scope>NUCLEOTIDE SEQUENCE [LARGE SCALE GENOMIC DNA]</scope>
    <source>
        <strain evidence="1 2">Q22</strain>
    </source>
</reference>
<evidence type="ECO:0000313" key="1">
    <source>
        <dbReference type="EMBL" id="MRX44470.1"/>
    </source>
</evidence>
<evidence type="ECO:0000313" key="2">
    <source>
        <dbReference type="Proteomes" id="UP000476511"/>
    </source>
</evidence>
<protein>
    <submittedName>
        <fullName evidence="1">Uncharacterized protein</fullName>
    </submittedName>
</protein>